<keyword evidence="1" id="KW-1133">Transmembrane helix</keyword>
<dbReference type="RefSeq" id="WP_285970541.1">
    <property type="nucleotide sequence ID" value="NZ_CP127294.1"/>
</dbReference>
<evidence type="ECO:0000256" key="1">
    <source>
        <dbReference type="SAM" id="Phobius"/>
    </source>
</evidence>
<feature type="transmembrane region" description="Helical" evidence="1">
    <location>
        <begin position="130"/>
        <end position="152"/>
    </location>
</feature>
<dbReference type="Proteomes" id="UP001236014">
    <property type="component" value="Chromosome"/>
</dbReference>
<feature type="transmembrane region" description="Helical" evidence="1">
    <location>
        <begin position="63"/>
        <end position="82"/>
    </location>
</feature>
<dbReference type="EMBL" id="CP127294">
    <property type="protein sequence ID" value="WIX79863.1"/>
    <property type="molecule type" value="Genomic_DNA"/>
</dbReference>
<dbReference type="AlphaFoldDB" id="A0A9Y2IJR1"/>
<feature type="transmembrane region" description="Helical" evidence="1">
    <location>
        <begin position="21"/>
        <end position="43"/>
    </location>
</feature>
<evidence type="ECO:0000313" key="2">
    <source>
        <dbReference type="EMBL" id="WIX79863.1"/>
    </source>
</evidence>
<name>A0A9Y2IJR1_9PSEU</name>
<accession>A0A9Y2IJR1</accession>
<dbReference type="KEGG" id="acab:QRX50_03415"/>
<proteinExistence type="predicted"/>
<evidence type="ECO:0000313" key="3">
    <source>
        <dbReference type="Proteomes" id="UP001236014"/>
    </source>
</evidence>
<feature type="transmembrane region" description="Helical" evidence="1">
    <location>
        <begin position="164"/>
        <end position="183"/>
    </location>
</feature>
<keyword evidence="1" id="KW-0472">Membrane</keyword>
<gene>
    <name evidence="2" type="ORF">QRX50_03415</name>
</gene>
<sequence length="185" mass="19263">MIAGHFGLAAAVKAGRPAIPVWTLMLATAWLDVVFTPLYLAGIETIDQSGGTGYGEGVIHPDYTHALVGALVLSALFGLGAARWLGRSAGVTLGAVAFSHWLLDLVVHRADLPILPGNAGDLPTSGFGLWRLPTVSMTVEVLLLVAGIGLYWRAAAKRDRRQARTLALIAALSGVVTAALDFAGV</sequence>
<organism evidence="2 3">
    <name type="scientific">Amycolatopsis carbonis</name>
    <dbReference type="NCBI Taxonomy" id="715471"/>
    <lineage>
        <taxon>Bacteria</taxon>
        <taxon>Bacillati</taxon>
        <taxon>Actinomycetota</taxon>
        <taxon>Actinomycetes</taxon>
        <taxon>Pseudonocardiales</taxon>
        <taxon>Pseudonocardiaceae</taxon>
        <taxon>Amycolatopsis</taxon>
    </lineage>
</organism>
<feature type="transmembrane region" description="Helical" evidence="1">
    <location>
        <begin position="89"/>
        <end position="110"/>
    </location>
</feature>
<protein>
    <submittedName>
        <fullName evidence="2">Permease</fullName>
    </submittedName>
</protein>
<reference evidence="2 3" key="1">
    <citation type="submission" date="2023-06" db="EMBL/GenBank/DDBJ databases">
        <authorList>
            <person name="Oyuntsetseg B."/>
            <person name="Kim S.B."/>
        </authorList>
    </citation>
    <scope>NUCLEOTIDE SEQUENCE [LARGE SCALE GENOMIC DNA]</scope>
    <source>
        <strain evidence="2 3">2-15</strain>
    </source>
</reference>
<keyword evidence="1" id="KW-0812">Transmembrane</keyword>
<keyword evidence="3" id="KW-1185">Reference proteome</keyword>